<dbReference type="Proteomes" id="UP000256373">
    <property type="component" value="Unassembled WGS sequence"/>
</dbReference>
<evidence type="ECO:0000313" key="2">
    <source>
        <dbReference type="EMBL" id="REA58824.1"/>
    </source>
</evidence>
<accession>A0A3D8YAG0</accession>
<keyword evidence="1" id="KW-1133">Transmembrane helix</keyword>
<sequence length="69" mass="7581">MSDSTHTAPSHSEEAPKRLSAGAYVFTFIALFLILAVFADLFVFILGTLGLIVTFAALYRETVSHDDHH</sequence>
<organism evidence="2 3">
    <name type="scientific">Dyadobacter luteus</name>
    <dbReference type="NCBI Taxonomy" id="2259619"/>
    <lineage>
        <taxon>Bacteria</taxon>
        <taxon>Pseudomonadati</taxon>
        <taxon>Bacteroidota</taxon>
        <taxon>Cytophagia</taxon>
        <taxon>Cytophagales</taxon>
        <taxon>Spirosomataceae</taxon>
        <taxon>Dyadobacter</taxon>
    </lineage>
</organism>
<keyword evidence="3" id="KW-1185">Reference proteome</keyword>
<evidence type="ECO:0000313" key="3">
    <source>
        <dbReference type="Proteomes" id="UP000256373"/>
    </source>
</evidence>
<reference evidence="2 3" key="1">
    <citation type="submission" date="2018-07" db="EMBL/GenBank/DDBJ databases">
        <title>Dyadobacter roseus sp. nov., isolated from rose rhizosphere soil.</title>
        <authorList>
            <person name="Chen L."/>
        </authorList>
    </citation>
    <scope>NUCLEOTIDE SEQUENCE [LARGE SCALE GENOMIC DNA]</scope>
    <source>
        <strain evidence="2 3">RS19</strain>
    </source>
</reference>
<dbReference type="EMBL" id="QNUL01000018">
    <property type="protein sequence ID" value="REA58824.1"/>
    <property type="molecule type" value="Genomic_DNA"/>
</dbReference>
<dbReference type="AlphaFoldDB" id="A0A3D8YAG0"/>
<gene>
    <name evidence="2" type="ORF">DSL64_19325</name>
</gene>
<protein>
    <recommendedName>
        <fullName evidence="4">Cytochrome c oxidase polypeptide IV</fullName>
    </recommendedName>
</protein>
<dbReference type="OrthoDB" id="965680at2"/>
<keyword evidence="1" id="KW-0472">Membrane</keyword>
<keyword evidence="1" id="KW-0812">Transmembrane</keyword>
<feature type="transmembrane region" description="Helical" evidence="1">
    <location>
        <begin position="26"/>
        <end position="59"/>
    </location>
</feature>
<name>A0A3D8YAG0_9BACT</name>
<evidence type="ECO:0000256" key="1">
    <source>
        <dbReference type="SAM" id="Phobius"/>
    </source>
</evidence>
<dbReference type="RefSeq" id="WP_115832576.1">
    <property type="nucleotide sequence ID" value="NZ_QNUL01000018.1"/>
</dbReference>
<evidence type="ECO:0008006" key="4">
    <source>
        <dbReference type="Google" id="ProtNLM"/>
    </source>
</evidence>
<proteinExistence type="predicted"/>
<comment type="caution">
    <text evidence="2">The sequence shown here is derived from an EMBL/GenBank/DDBJ whole genome shotgun (WGS) entry which is preliminary data.</text>
</comment>